<organism evidence="9 10">
    <name type="scientific">Colwellia ponticola</name>
    <dbReference type="NCBI Taxonomy" id="2304625"/>
    <lineage>
        <taxon>Bacteria</taxon>
        <taxon>Pseudomonadati</taxon>
        <taxon>Pseudomonadota</taxon>
        <taxon>Gammaproteobacteria</taxon>
        <taxon>Alteromonadales</taxon>
        <taxon>Colwelliaceae</taxon>
        <taxon>Colwellia</taxon>
    </lineage>
</organism>
<dbReference type="InterPro" id="IPR036259">
    <property type="entry name" value="MFS_trans_sf"/>
</dbReference>
<keyword evidence="2" id="KW-0813">Transport</keyword>
<keyword evidence="10" id="KW-1185">Reference proteome</keyword>
<dbReference type="SUPFAM" id="SSF103473">
    <property type="entry name" value="MFS general substrate transporter"/>
    <property type="match status" value="1"/>
</dbReference>
<dbReference type="GO" id="GO:0005886">
    <property type="term" value="C:plasma membrane"/>
    <property type="evidence" value="ECO:0007669"/>
    <property type="project" value="UniProtKB-SubCell"/>
</dbReference>
<dbReference type="InterPro" id="IPR020846">
    <property type="entry name" value="MFS_dom"/>
</dbReference>
<feature type="transmembrane region" description="Helical" evidence="7">
    <location>
        <begin position="56"/>
        <end position="75"/>
    </location>
</feature>
<dbReference type="PROSITE" id="PS50850">
    <property type="entry name" value="MFS"/>
    <property type="match status" value="1"/>
</dbReference>
<dbReference type="EMBL" id="SZVP01000225">
    <property type="protein sequence ID" value="TMM33504.1"/>
    <property type="molecule type" value="Genomic_DNA"/>
</dbReference>
<dbReference type="Proteomes" id="UP000307702">
    <property type="component" value="Unassembled WGS sequence"/>
</dbReference>
<dbReference type="OrthoDB" id="9772882at2"/>
<dbReference type="InterPro" id="IPR011701">
    <property type="entry name" value="MFS"/>
</dbReference>
<evidence type="ECO:0000256" key="5">
    <source>
        <dbReference type="ARBA" id="ARBA00022989"/>
    </source>
</evidence>
<evidence type="ECO:0000256" key="2">
    <source>
        <dbReference type="ARBA" id="ARBA00022448"/>
    </source>
</evidence>
<dbReference type="GO" id="GO:0022857">
    <property type="term" value="F:transmembrane transporter activity"/>
    <property type="evidence" value="ECO:0007669"/>
    <property type="project" value="InterPro"/>
</dbReference>
<feature type="non-terminal residue" evidence="9">
    <location>
        <position position="1"/>
    </location>
</feature>
<dbReference type="Pfam" id="PF07690">
    <property type="entry name" value="MFS_1"/>
    <property type="match status" value="1"/>
</dbReference>
<evidence type="ECO:0000259" key="8">
    <source>
        <dbReference type="PROSITE" id="PS50850"/>
    </source>
</evidence>
<dbReference type="Gene3D" id="1.20.1250.20">
    <property type="entry name" value="MFS general substrate transporter like domains"/>
    <property type="match status" value="1"/>
</dbReference>
<evidence type="ECO:0000256" key="6">
    <source>
        <dbReference type="ARBA" id="ARBA00023136"/>
    </source>
</evidence>
<keyword evidence="3" id="KW-1003">Cell membrane</keyword>
<dbReference type="RefSeq" id="WP_138624550.1">
    <property type="nucleotide sequence ID" value="NZ_SZVP01000225.1"/>
</dbReference>
<dbReference type="AlphaFoldDB" id="A0A8H2PJ97"/>
<protein>
    <submittedName>
        <fullName evidence="9">Multidrug efflux MFS transporter</fullName>
    </submittedName>
</protein>
<keyword evidence="6 7" id="KW-0472">Membrane</keyword>
<evidence type="ECO:0000256" key="1">
    <source>
        <dbReference type="ARBA" id="ARBA00004651"/>
    </source>
</evidence>
<evidence type="ECO:0000256" key="4">
    <source>
        <dbReference type="ARBA" id="ARBA00022692"/>
    </source>
</evidence>
<feature type="domain" description="Major facilitator superfamily (MFS) profile" evidence="8">
    <location>
        <begin position="1"/>
        <end position="134"/>
    </location>
</feature>
<proteinExistence type="predicted"/>
<feature type="transmembrane region" description="Helical" evidence="7">
    <location>
        <begin position="20"/>
        <end position="44"/>
    </location>
</feature>
<keyword evidence="4 7" id="KW-0812">Transmembrane</keyword>
<gene>
    <name evidence="9" type="ORF">FCS21_16670</name>
</gene>
<reference evidence="9 10" key="1">
    <citation type="submission" date="2019-05" db="EMBL/GenBank/DDBJ databases">
        <title>Colwellia ponticola sp. nov., isolated from seawater.</title>
        <authorList>
            <person name="Yoon J.-H."/>
        </authorList>
    </citation>
    <scope>NUCLEOTIDE SEQUENCE [LARGE SCALE GENOMIC DNA]</scope>
    <source>
        <strain evidence="9 10">OISW-25</strain>
    </source>
</reference>
<evidence type="ECO:0000313" key="10">
    <source>
        <dbReference type="Proteomes" id="UP000307702"/>
    </source>
</evidence>
<accession>A0A8H2PJ97</accession>
<keyword evidence="5 7" id="KW-1133">Transmembrane helix</keyword>
<sequence length="134" mass="14368">MEMSGPFWPVHLRGLASSESVFSFASIAVYVGPMLGIMLTSAFWGRIGDRYGHKLMMIRALAGLSLTQLGLAFFSDIWVILVLRFLQGAFAGYIAPAQAYGVSIEAPSRRARLFAILQISTNVGSLLGAVVGGL</sequence>
<evidence type="ECO:0000313" key="9">
    <source>
        <dbReference type="EMBL" id="TMM33504.1"/>
    </source>
</evidence>
<dbReference type="PANTHER" id="PTHR43414:SF6">
    <property type="entry name" value="MULTIDRUG RESISTANCE PROTEIN MDTG"/>
    <property type="match status" value="1"/>
</dbReference>
<evidence type="ECO:0000256" key="7">
    <source>
        <dbReference type="SAM" id="Phobius"/>
    </source>
</evidence>
<dbReference type="PANTHER" id="PTHR43414">
    <property type="entry name" value="MULTIDRUG RESISTANCE PROTEIN MDTG"/>
    <property type="match status" value="1"/>
</dbReference>
<feature type="non-terminal residue" evidence="9">
    <location>
        <position position="134"/>
    </location>
</feature>
<name>A0A8H2PJ97_9GAMM</name>
<evidence type="ECO:0000256" key="3">
    <source>
        <dbReference type="ARBA" id="ARBA00022475"/>
    </source>
</evidence>
<comment type="subcellular location">
    <subcellularLocation>
        <location evidence="1">Cell membrane</location>
        <topology evidence="1">Multi-pass membrane protein</topology>
    </subcellularLocation>
</comment>
<comment type="caution">
    <text evidence="9">The sequence shown here is derived from an EMBL/GenBank/DDBJ whole genome shotgun (WGS) entry which is preliminary data.</text>
</comment>